<dbReference type="AlphaFoldDB" id="A0A4V3D103"/>
<protein>
    <submittedName>
        <fullName evidence="1">Uncharacterized protein</fullName>
    </submittedName>
</protein>
<accession>A0A4V3D103</accession>
<sequence length="202" mass="22571">MKFICLVLSNLQVAELSVILLKITSCYGKLLRIMYLGFKKNNMKAVSTYFLLALLPLVMSCNQTDNDSKNTLKSTDVLKKECYVAVDSLDTAKLNLDYLRSGDVTGTLVIDYADKRKNDGKLKGKFRGDTLFVDYTFKLSAKNPVVYKNPLALLKTDGKLILGVGQIETTLGRSYFVKNVPIDYRQVKFIFGAAECAVQPKP</sequence>
<reference evidence="1 2" key="1">
    <citation type="submission" date="2019-03" db="EMBL/GenBank/DDBJ databases">
        <title>Genomic Encyclopedia of Archaeal and Bacterial Type Strains, Phase II (KMG-II): from individual species to whole genera.</title>
        <authorList>
            <person name="Goeker M."/>
        </authorList>
    </citation>
    <scope>NUCLEOTIDE SEQUENCE [LARGE SCALE GENOMIC DNA]</scope>
    <source>
        <strain evidence="1 2">DSM 19035</strain>
    </source>
</reference>
<comment type="caution">
    <text evidence="1">The sequence shown here is derived from an EMBL/GenBank/DDBJ whole genome shotgun (WGS) entry which is preliminary data.</text>
</comment>
<keyword evidence="2" id="KW-1185">Reference proteome</keyword>
<evidence type="ECO:0000313" key="2">
    <source>
        <dbReference type="Proteomes" id="UP000295620"/>
    </source>
</evidence>
<proteinExistence type="predicted"/>
<evidence type="ECO:0000313" key="1">
    <source>
        <dbReference type="EMBL" id="TDQ08434.1"/>
    </source>
</evidence>
<dbReference type="Proteomes" id="UP000295620">
    <property type="component" value="Unassembled WGS sequence"/>
</dbReference>
<dbReference type="EMBL" id="SNYC01000005">
    <property type="protein sequence ID" value="TDQ08434.1"/>
    <property type="molecule type" value="Genomic_DNA"/>
</dbReference>
<gene>
    <name evidence="1" type="ORF">ATK78_2947</name>
</gene>
<organism evidence="1 2">
    <name type="scientific">Pedobacter metabolipauper</name>
    <dbReference type="NCBI Taxonomy" id="425513"/>
    <lineage>
        <taxon>Bacteria</taxon>
        <taxon>Pseudomonadati</taxon>
        <taxon>Bacteroidota</taxon>
        <taxon>Sphingobacteriia</taxon>
        <taxon>Sphingobacteriales</taxon>
        <taxon>Sphingobacteriaceae</taxon>
        <taxon>Pedobacter</taxon>
    </lineage>
</organism>
<name>A0A4V3D103_9SPHI</name>